<reference evidence="1 2" key="1">
    <citation type="submission" date="2013-09" db="EMBL/GenBank/DDBJ databases">
        <title>Genome sequencing of Arenimonas metalli.</title>
        <authorList>
            <person name="Chen F."/>
            <person name="Wang G."/>
        </authorList>
    </citation>
    <scope>NUCLEOTIDE SEQUENCE [LARGE SCALE GENOMIC DNA]</scope>
    <source>
        <strain evidence="1 2">CF5-1</strain>
    </source>
</reference>
<organism evidence="1 2">
    <name type="scientific">Arenimonas metalli CF5-1</name>
    <dbReference type="NCBI Taxonomy" id="1384056"/>
    <lineage>
        <taxon>Bacteria</taxon>
        <taxon>Pseudomonadati</taxon>
        <taxon>Pseudomonadota</taxon>
        <taxon>Gammaproteobacteria</taxon>
        <taxon>Lysobacterales</taxon>
        <taxon>Lysobacteraceae</taxon>
        <taxon>Arenimonas</taxon>
    </lineage>
</organism>
<gene>
    <name evidence="1" type="ORF">N787_00765</name>
</gene>
<dbReference type="STRING" id="1384056.N787_00765"/>
<keyword evidence="2" id="KW-1185">Reference proteome</keyword>
<protein>
    <submittedName>
        <fullName evidence="1">Uncharacterized protein</fullName>
    </submittedName>
</protein>
<proteinExistence type="predicted"/>
<sequence>MEASVRIDLSWGPDRARTPQPAARIAEILLGEHVSARSFGPALNWLDVLFVPLKGRNKPLKGTWRWRGTQAEHLIMEAAAPALEHMTLEQGVRALIEAVPDALARAGSCLDLQLGFDLEGAQAAVLSCLSGQIDSSAIRRISVNLEVAGANRMAATRVGHDALRREWRRPLTRSLRWVRVHAVGKAISRSRPLADACRMVGGLIGSALAQQVETPGYDEIYVNLGTDDTTVRYERTALEDWCENAWAVVGEPQLAERDPARLRRTVFDAAREALLVLAEVDHLDGVKIARLLGEIDVDGLANVFVHRRMEHASVTAQITYSLGERNDHGCILRPIFHLEAMDLETGSRMRWPLGPIDLMEAGRALTRLQISSREIRLHLHGKPLRFPLGHVMDSGPRTGPVARR</sequence>
<dbReference type="PATRIC" id="fig|1384056.3.peg.782"/>
<dbReference type="Proteomes" id="UP000029393">
    <property type="component" value="Unassembled WGS sequence"/>
</dbReference>
<accession>A0A091B2M6</accession>
<name>A0A091B2M6_9GAMM</name>
<evidence type="ECO:0000313" key="2">
    <source>
        <dbReference type="Proteomes" id="UP000029393"/>
    </source>
</evidence>
<comment type="caution">
    <text evidence="1">The sequence shown here is derived from an EMBL/GenBank/DDBJ whole genome shotgun (WGS) entry which is preliminary data.</text>
</comment>
<evidence type="ECO:0000313" key="1">
    <source>
        <dbReference type="EMBL" id="KFN46858.1"/>
    </source>
</evidence>
<dbReference type="EMBL" id="AVCK01000012">
    <property type="protein sequence ID" value="KFN46858.1"/>
    <property type="molecule type" value="Genomic_DNA"/>
</dbReference>
<dbReference type="AlphaFoldDB" id="A0A091B2M6"/>